<accession>A0A1I0VU25</accession>
<gene>
    <name evidence="3" type="ORF">SAMN05216266_101501</name>
</gene>
<evidence type="ECO:0000256" key="1">
    <source>
        <dbReference type="SAM" id="MobiDB-lite"/>
    </source>
</evidence>
<keyword evidence="2" id="KW-0472">Membrane</keyword>
<keyword evidence="4" id="KW-1185">Reference proteome</keyword>
<protein>
    <submittedName>
        <fullName evidence="3">Uncharacterized protein</fullName>
    </submittedName>
</protein>
<dbReference type="EMBL" id="FOKG01000001">
    <property type="protein sequence ID" value="SFA79915.1"/>
    <property type="molecule type" value="Genomic_DNA"/>
</dbReference>
<feature type="region of interest" description="Disordered" evidence="1">
    <location>
        <begin position="36"/>
        <end position="57"/>
    </location>
</feature>
<keyword evidence="2" id="KW-1133">Transmembrane helix</keyword>
<dbReference type="Proteomes" id="UP000243799">
    <property type="component" value="Unassembled WGS sequence"/>
</dbReference>
<organism evidence="3 4">
    <name type="scientific">Amycolatopsis marina</name>
    <dbReference type="NCBI Taxonomy" id="490629"/>
    <lineage>
        <taxon>Bacteria</taxon>
        <taxon>Bacillati</taxon>
        <taxon>Actinomycetota</taxon>
        <taxon>Actinomycetes</taxon>
        <taxon>Pseudonocardiales</taxon>
        <taxon>Pseudonocardiaceae</taxon>
        <taxon>Amycolatopsis</taxon>
    </lineage>
</organism>
<sequence>MGAIETIGIAAGLFVLVLMALAPLLVELNDRLPLESSARPEPVPAPAWGSGRAQASA</sequence>
<dbReference type="STRING" id="490629.SAMN05216266_101501"/>
<dbReference type="AlphaFoldDB" id="A0A1I0VU25"/>
<proteinExistence type="predicted"/>
<evidence type="ECO:0000256" key="2">
    <source>
        <dbReference type="SAM" id="Phobius"/>
    </source>
</evidence>
<reference evidence="4" key="1">
    <citation type="submission" date="2016-10" db="EMBL/GenBank/DDBJ databases">
        <authorList>
            <person name="Varghese N."/>
            <person name="Submissions S."/>
        </authorList>
    </citation>
    <scope>NUCLEOTIDE SEQUENCE [LARGE SCALE GENOMIC DNA]</scope>
    <source>
        <strain evidence="4">CGMCC 4.3568</strain>
    </source>
</reference>
<dbReference type="RefSeq" id="WP_177242439.1">
    <property type="nucleotide sequence ID" value="NZ_FOKG01000001.1"/>
</dbReference>
<evidence type="ECO:0000313" key="4">
    <source>
        <dbReference type="Proteomes" id="UP000243799"/>
    </source>
</evidence>
<name>A0A1I0VU25_9PSEU</name>
<feature type="transmembrane region" description="Helical" evidence="2">
    <location>
        <begin position="6"/>
        <end position="26"/>
    </location>
</feature>
<keyword evidence="2" id="KW-0812">Transmembrane</keyword>
<evidence type="ECO:0000313" key="3">
    <source>
        <dbReference type="EMBL" id="SFA79915.1"/>
    </source>
</evidence>